<dbReference type="InterPro" id="IPR008995">
    <property type="entry name" value="Mo/tungstate-bd_C_term_dom"/>
</dbReference>
<protein>
    <submittedName>
        <fullName evidence="5">ABC transporter related protein</fullName>
    </submittedName>
</protein>
<dbReference type="GO" id="GO:0022857">
    <property type="term" value="F:transmembrane transporter activity"/>
    <property type="evidence" value="ECO:0007669"/>
    <property type="project" value="InterPro"/>
</dbReference>
<dbReference type="EMBL" id="ACYY01000006">
    <property type="protein sequence ID" value="EEW25758.1"/>
    <property type="molecule type" value="Genomic_DNA"/>
</dbReference>
<gene>
    <name evidence="5" type="ORF">Rsw2DRAFT_1189</name>
</gene>
<dbReference type="PROSITE" id="PS50893">
    <property type="entry name" value="ABC_TRANSPORTER_2"/>
    <property type="match status" value="1"/>
</dbReference>
<evidence type="ECO:0000256" key="1">
    <source>
        <dbReference type="ARBA" id="ARBA00022448"/>
    </source>
</evidence>
<comment type="caution">
    <text evidence="5">The sequence shown here is derived from an EMBL/GenBank/DDBJ whole genome shotgun (WGS) entry which is preliminary data.</text>
</comment>
<dbReference type="Pfam" id="PF08402">
    <property type="entry name" value="TOBE_2"/>
    <property type="match status" value="1"/>
</dbReference>
<dbReference type="GO" id="GO:0016887">
    <property type="term" value="F:ATP hydrolysis activity"/>
    <property type="evidence" value="ECO:0007669"/>
    <property type="project" value="InterPro"/>
</dbReference>
<dbReference type="InterPro" id="IPR003439">
    <property type="entry name" value="ABC_transporter-like_ATP-bd"/>
</dbReference>
<sequence>MGRIRQQGPQPMIRDAANAAQAAKAGPAVSVRGVDMDFGAGPLAVADAGFDLARGRFLTILGPSGSGKTTLLRMIAGFQTPTRGEIFINGEPVSKVAPHQRAIGMVFQKLALFPHLTAAQNVAFPLKMRRFDARGIPARVEQFLDLVRLGGLGGRRIHELSGGQQQRVAIARALVFQPDLLLLDEPLAALDRKLREEMQLEFRRIQRELGVTTINVTHDQREALVMSDEVIVMEAGRIQQNARPVDLYRDPANAFVANFIGVTSFLPGRVAPGGLECGGILCPGTPRQALAAGTPARGAIRAEQIRMAADGAALAGLDFRLQGQVRDAIFEGERQLYEVVLPALGGIAVQVYHHDASDFALTAPGQTVTVGWNRRDMILFPAAVP</sequence>
<keyword evidence="3" id="KW-0067">ATP-binding</keyword>
<keyword evidence="2" id="KW-0547">Nucleotide-binding</keyword>
<evidence type="ECO:0000256" key="2">
    <source>
        <dbReference type="ARBA" id="ARBA00022741"/>
    </source>
</evidence>
<evidence type="ECO:0000259" key="4">
    <source>
        <dbReference type="PROSITE" id="PS50893"/>
    </source>
</evidence>
<keyword evidence="1" id="KW-0813">Transport</keyword>
<dbReference type="InterPro" id="IPR017871">
    <property type="entry name" value="ABC_transporter-like_CS"/>
</dbReference>
<dbReference type="Gene3D" id="2.40.50.100">
    <property type="match status" value="1"/>
</dbReference>
<dbReference type="GO" id="GO:0043190">
    <property type="term" value="C:ATP-binding cassette (ABC) transporter complex"/>
    <property type="evidence" value="ECO:0007669"/>
    <property type="project" value="InterPro"/>
</dbReference>
<dbReference type="Proteomes" id="UP000010121">
    <property type="component" value="Unassembled WGS sequence"/>
</dbReference>
<dbReference type="FunFam" id="3.40.50.300:FF:000425">
    <property type="entry name" value="Probable ABC transporter, ATP-binding subunit"/>
    <property type="match status" value="1"/>
</dbReference>
<keyword evidence="6" id="KW-1185">Reference proteome</keyword>
<evidence type="ECO:0000313" key="6">
    <source>
        <dbReference type="Proteomes" id="UP000010121"/>
    </source>
</evidence>
<dbReference type="SMART" id="SM00382">
    <property type="entry name" value="AAA"/>
    <property type="match status" value="1"/>
</dbReference>
<organism evidence="5 6">
    <name type="scientific">Rhodobacter ferrooxidans</name>
    <dbReference type="NCBI Taxonomy" id="371731"/>
    <lineage>
        <taxon>Bacteria</taxon>
        <taxon>Pseudomonadati</taxon>
        <taxon>Pseudomonadota</taxon>
        <taxon>Alphaproteobacteria</taxon>
        <taxon>Rhodobacterales</taxon>
        <taxon>Rhodobacter group</taxon>
        <taxon>Rhodobacter</taxon>
    </lineage>
</organism>
<reference evidence="5 6" key="1">
    <citation type="submission" date="2009-08" db="EMBL/GenBank/DDBJ databases">
        <title>The draft genome of Rhodobacter sp. SW2.</title>
        <authorList>
            <consortium name="US DOE Joint Genome Institute (JGI-PGF)"/>
            <person name="Lucas S."/>
            <person name="Copeland A."/>
            <person name="Lapidus A."/>
            <person name="Glavina del Rio T."/>
            <person name="Tice H."/>
            <person name="Bruce D."/>
            <person name="Goodwin L."/>
            <person name="Pitluck S."/>
            <person name="Larimer F."/>
            <person name="Land M.L."/>
            <person name="Hauser L."/>
            <person name="Emerson D."/>
        </authorList>
    </citation>
    <scope>NUCLEOTIDE SEQUENCE [LARGE SCALE GENOMIC DNA]</scope>
    <source>
        <strain evidence="5 6">SW2</strain>
    </source>
</reference>
<dbReference type="InterPro" id="IPR027417">
    <property type="entry name" value="P-loop_NTPase"/>
</dbReference>
<dbReference type="AlphaFoldDB" id="C8RZG1"/>
<dbReference type="PROSITE" id="PS00211">
    <property type="entry name" value="ABC_TRANSPORTER_1"/>
    <property type="match status" value="1"/>
</dbReference>
<proteinExistence type="predicted"/>
<dbReference type="Pfam" id="PF00005">
    <property type="entry name" value="ABC_tran"/>
    <property type="match status" value="1"/>
</dbReference>
<dbReference type="GO" id="GO:0005524">
    <property type="term" value="F:ATP binding"/>
    <property type="evidence" value="ECO:0007669"/>
    <property type="project" value="UniProtKB-KW"/>
</dbReference>
<dbReference type="RefSeq" id="WP_008029038.1">
    <property type="nucleotide sequence ID" value="NZ_ACYY01000006.1"/>
</dbReference>
<dbReference type="PANTHER" id="PTHR42781:SF4">
    <property type="entry name" value="SPERMIDINE_PUTRESCINE IMPORT ATP-BINDING PROTEIN POTA"/>
    <property type="match status" value="1"/>
</dbReference>
<dbReference type="SUPFAM" id="SSF50331">
    <property type="entry name" value="MOP-like"/>
    <property type="match status" value="1"/>
</dbReference>
<dbReference type="eggNOG" id="COG3842">
    <property type="taxonomic scope" value="Bacteria"/>
</dbReference>
<evidence type="ECO:0000313" key="5">
    <source>
        <dbReference type="EMBL" id="EEW25758.1"/>
    </source>
</evidence>
<dbReference type="GO" id="GO:0015697">
    <property type="term" value="P:quaternary ammonium group transport"/>
    <property type="evidence" value="ECO:0007669"/>
    <property type="project" value="UniProtKB-ARBA"/>
</dbReference>
<dbReference type="InterPro" id="IPR003593">
    <property type="entry name" value="AAA+_ATPase"/>
</dbReference>
<name>C8RZG1_9RHOB</name>
<feature type="domain" description="ABC transporter" evidence="4">
    <location>
        <begin position="29"/>
        <end position="260"/>
    </location>
</feature>
<dbReference type="InterPro" id="IPR013611">
    <property type="entry name" value="Transp-assoc_OB_typ2"/>
</dbReference>
<dbReference type="STRING" id="371731.Rsw2DRAFT_1189"/>
<dbReference type="InterPro" id="IPR050093">
    <property type="entry name" value="ABC_SmlMolc_Importer"/>
</dbReference>
<dbReference type="PANTHER" id="PTHR42781">
    <property type="entry name" value="SPERMIDINE/PUTRESCINE IMPORT ATP-BINDING PROTEIN POTA"/>
    <property type="match status" value="1"/>
</dbReference>
<dbReference type="SUPFAM" id="SSF52540">
    <property type="entry name" value="P-loop containing nucleoside triphosphate hydrolases"/>
    <property type="match status" value="1"/>
</dbReference>
<dbReference type="Gene3D" id="3.40.50.300">
    <property type="entry name" value="P-loop containing nucleotide triphosphate hydrolases"/>
    <property type="match status" value="1"/>
</dbReference>
<evidence type="ECO:0000256" key="3">
    <source>
        <dbReference type="ARBA" id="ARBA00022840"/>
    </source>
</evidence>
<accession>C8RZG1</accession>